<gene>
    <name evidence="1" type="ORF">KABA2_13S00396</name>
</gene>
<accession>A0A8H2ZKH7</accession>
<dbReference type="AlphaFoldDB" id="A0A8H2ZKH7"/>
<dbReference type="GeneID" id="64860091"/>
<keyword evidence="2" id="KW-1185">Reference proteome</keyword>
<name>A0A8H2ZKH7_9SACH</name>
<organism evidence="1 2">
    <name type="scientific">Maudiozyma barnettii</name>
    <dbReference type="NCBI Taxonomy" id="61262"/>
    <lineage>
        <taxon>Eukaryota</taxon>
        <taxon>Fungi</taxon>
        <taxon>Dikarya</taxon>
        <taxon>Ascomycota</taxon>
        <taxon>Saccharomycotina</taxon>
        <taxon>Saccharomycetes</taxon>
        <taxon>Saccharomycetales</taxon>
        <taxon>Saccharomycetaceae</taxon>
        <taxon>Maudiozyma</taxon>
    </lineage>
</organism>
<dbReference type="RefSeq" id="XP_041408827.1">
    <property type="nucleotide sequence ID" value="XM_041552893.1"/>
</dbReference>
<sequence length="855" mass="100500">MESLRAFAKVGFKLINNQNEKFSTLNGNSFANVDDIDCIDFDLSSSLEIDINDDAKLFHALNRFITLINNRNKHLNSRIQDITEDEFQKSDPQIISNKIFENTNFGNTYIAQFIRYNLIKYLRNIQLYSDNETTGEELRDVLGHWWSYILDLLASDKTNIRTKKQPKNINKRNSTFSIKSEDSTISKENLNRNISKSYISIELVSVCLESISRIMSRLLILEDNNNKENLTKFSDNILRTIHVITAQLVENSRQIKELSYKTGKDHHIQIAFCNNYNSLIRSFLGKLLAFAFIYIPDDLQFDVQLIEALQPNFKIDIAHQSNIIPWKKRNFFATKLKKNVEKPQSSILNPDKKKIFRIIISYIRHDMCFISFYWHYWYIMFKILSQNDNNNIIHKDTITGMCPGCDIFIEHSINHFIRNDLYKANKFLKNVRKQNINSNINDSMPNSDIITDNESLTSNSRSNNVENLDTFVEDTFKTLKIWNSLKLIYIKFPTEVENSNVLLRAHDEAQLKYIKTIPAYDFQVANIVYNKLLKKITDIFPDVTFLTWSIWIDGYMNLLRTCNMNNQIIAILSLFNTWESIPENEQIRITKEIVGNDDIWEDLTLHTAENLVHVLFSKLLIFKMSKINDPETKQLIINKLSFFHFQFNTLTKYLDDDESKDNVEYDCSLNYGGDSVLIFHINKKFILGKLKSSTQNTTKNERLIYDKKNWILGPLDINCRKEYKGLLEPPEFTKLRFIISNNESRMGFRIMIFPNVGKTIEYWNSKWLNNSKVDMPVEEKALPFKPLEPINTSLFGEIVEVSDGIEMKSNISSRKTQYEKLFKFIRLFNLTMVEYYDFQNFENDENIYIDFELFK</sequence>
<proteinExistence type="predicted"/>
<dbReference type="Pfam" id="PF08578">
    <property type="entry name" value="DUF1765"/>
    <property type="match status" value="1"/>
</dbReference>
<evidence type="ECO:0000313" key="2">
    <source>
        <dbReference type="Proteomes" id="UP000644660"/>
    </source>
</evidence>
<evidence type="ECO:0000313" key="1">
    <source>
        <dbReference type="EMBL" id="CAB4256983.1"/>
    </source>
</evidence>
<protein>
    <submittedName>
        <fullName evidence="1">Uncharacterized protein</fullName>
    </submittedName>
</protein>
<dbReference type="InterPro" id="IPR013887">
    <property type="entry name" value="UPF0592"/>
</dbReference>
<reference evidence="1 2" key="1">
    <citation type="submission" date="2020-05" db="EMBL/GenBank/DDBJ databases">
        <authorList>
            <person name="Casaregola S."/>
            <person name="Devillers H."/>
            <person name="Grondin C."/>
        </authorList>
    </citation>
    <scope>NUCLEOTIDE SEQUENCE [LARGE SCALE GENOMIC DNA]</scope>
    <source>
        <strain evidence="1 2">CLIB 1767</strain>
    </source>
</reference>
<comment type="caution">
    <text evidence="1">The sequence shown here is derived from an EMBL/GenBank/DDBJ whole genome shotgun (WGS) entry which is preliminary data.</text>
</comment>
<dbReference type="Proteomes" id="UP000644660">
    <property type="component" value="Unassembled WGS sequence"/>
</dbReference>
<dbReference type="EMBL" id="CAEFZW010000013">
    <property type="protein sequence ID" value="CAB4256983.1"/>
    <property type="molecule type" value="Genomic_DNA"/>
</dbReference>